<keyword evidence="1" id="KW-0472">Membrane</keyword>
<protein>
    <submittedName>
        <fullName evidence="3">Uncharacterized protein</fullName>
    </submittedName>
</protein>
<dbReference type="Proteomes" id="UP000887577">
    <property type="component" value="Unplaced"/>
</dbReference>
<organism evidence="2 3">
    <name type="scientific">Panagrolaimus superbus</name>
    <dbReference type="NCBI Taxonomy" id="310955"/>
    <lineage>
        <taxon>Eukaryota</taxon>
        <taxon>Metazoa</taxon>
        <taxon>Ecdysozoa</taxon>
        <taxon>Nematoda</taxon>
        <taxon>Chromadorea</taxon>
        <taxon>Rhabditida</taxon>
        <taxon>Tylenchina</taxon>
        <taxon>Panagrolaimomorpha</taxon>
        <taxon>Panagrolaimoidea</taxon>
        <taxon>Panagrolaimidae</taxon>
        <taxon>Panagrolaimus</taxon>
    </lineage>
</organism>
<keyword evidence="2" id="KW-1185">Reference proteome</keyword>
<accession>A0A914YNV6</accession>
<dbReference type="AlphaFoldDB" id="A0A914YNV6"/>
<proteinExistence type="predicted"/>
<feature type="transmembrane region" description="Helical" evidence="1">
    <location>
        <begin position="97"/>
        <end position="116"/>
    </location>
</feature>
<feature type="transmembrane region" description="Helical" evidence="1">
    <location>
        <begin position="29"/>
        <end position="47"/>
    </location>
</feature>
<keyword evidence="1" id="KW-1133">Transmembrane helix</keyword>
<evidence type="ECO:0000313" key="2">
    <source>
        <dbReference type="Proteomes" id="UP000887577"/>
    </source>
</evidence>
<keyword evidence="1" id="KW-0812">Transmembrane</keyword>
<evidence type="ECO:0000256" key="1">
    <source>
        <dbReference type="SAM" id="Phobius"/>
    </source>
</evidence>
<sequence>MYLPKIFQVAAGVLYTKKSMEKEPSYEDWINSISTLITQMLLIGTLIGCRTAYYRMLYLTRGLKVRNAFIVCLITFGTSFTTVLGATFFMAKLMEIIGGYFFWVIFVITLHTLYTSNNLSRRVVGRALFSAVLGLSGLCGNLENPNLPKNNLCCKKFFLLFFRALVLASEQIEEQLEELMRICNHEYQSNESCHHAINA</sequence>
<feature type="transmembrane region" description="Helical" evidence="1">
    <location>
        <begin position="68"/>
        <end position="91"/>
    </location>
</feature>
<evidence type="ECO:0000313" key="3">
    <source>
        <dbReference type="WBParaSite" id="PSU_v2.g2536.t1"/>
    </source>
</evidence>
<reference evidence="3" key="1">
    <citation type="submission" date="2022-11" db="UniProtKB">
        <authorList>
            <consortium name="WormBaseParasite"/>
        </authorList>
    </citation>
    <scope>IDENTIFICATION</scope>
</reference>
<name>A0A914YNV6_9BILA</name>
<dbReference type="WBParaSite" id="PSU_v2.g2536.t1">
    <property type="protein sequence ID" value="PSU_v2.g2536.t1"/>
    <property type="gene ID" value="PSU_v2.g2536"/>
</dbReference>